<keyword evidence="9" id="KW-1185">Reference proteome</keyword>
<evidence type="ECO:0000256" key="2">
    <source>
        <dbReference type="ARBA" id="ARBA00007441"/>
    </source>
</evidence>
<reference evidence="8" key="1">
    <citation type="submission" date="2020-06" db="EMBL/GenBank/DDBJ databases">
        <authorList>
            <consortium name="Plant Systems Biology data submission"/>
        </authorList>
    </citation>
    <scope>NUCLEOTIDE SEQUENCE</scope>
    <source>
        <strain evidence="8">D6</strain>
    </source>
</reference>
<accession>A0A9N8HUW3</accession>
<dbReference type="Gene3D" id="3.40.640.10">
    <property type="entry name" value="Type I PLP-dependent aspartate aminotransferase-like (Major domain)"/>
    <property type="match status" value="1"/>
</dbReference>
<dbReference type="PANTHER" id="PTHR46383">
    <property type="entry name" value="ASPARTATE AMINOTRANSFERASE"/>
    <property type="match status" value="1"/>
</dbReference>
<keyword evidence="4" id="KW-0808">Transferase</keyword>
<feature type="domain" description="FAD-binding" evidence="7">
    <location>
        <begin position="7"/>
        <end position="352"/>
    </location>
</feature>
<proteinExistence type="inferred from homology"/>
<dbReference type="PROSITE" id="PS00105">
    <property type="entry name" value="AA_TRANSFER_CLASS_1"/>
    <property type="match status" value="1"/>
</dbReference>
<organism evidence="8 9">
    <name type="scientific">Seminavis robusta</name>
    <dbReference type="NCBI Taxonomy" id="568900"/>
    <lineage>
        <taxon>Eukaryota</taxon>
        <taxon>Sar</taxon>
        <taxon>Stramenopiles</taxon>
        <taxon>Ochrophyta</taxon>
        <taxon>Bacillariophyta</taxon>
        <taxon>Bacillariophyceae</taxon>
        <taxon>Bacillariophycidae</taxon>
        <taxon>Naviculales</taxon>
        <taxon>Naviculaceae</taxon>
        <taxon>Seminavis</taxon>
    </lineage>
</organism>
<dbReference type="Gene3D" id="3.90.1150.10">
    <property type="entry name" value="Aspartate Aminotransferase, domain 1"/>
    <property type="match status" value="1"/>
</dbReference>
<dbReference type="PRINTS" id="PR00420">
    <property type="entry name" value="RNGMNOXGNASE"/>
</dbReference>
<dbReference type="GO" id="GO:0008483">
    <property type="term" value="F:transaminase activity"/>
    <property type="evidence" value="ECO:0007669"/>
    <property type="project" value="UniProtKB-KW"/>
</dbReference>
<dbReference type="CDD" id="cd00609">
    <property type="entry name" value="AAT_like"/>
    <property type="match status" value="1"/>
</dbReference>
<dbReference type="PANTHER" id="PTHR46383:SF1">
    <property type="entry name" value="ASPARTATE AMINOTRANSFERASE"/>
    <property type="match status" value="1"/>
</dbReference>
<evidence type="ECO:0000259" key="7">
    <source>
        <dbReference type="Pfam" id="PF01494"/>
    </source>
</evidence>
<dbReference type="EMBL" id="CAICTM010001886">
    <property type="protein sequence ID" value="CAB9526781.1"/>
    <property type="molecule type" value="Genomic_DNA"/>
</dbReference>
<dbReference type="GO" id="GO:0071949">
    <property type="term" value="F:FAD binding"/>
    <property type="evidence" value="ECO:0007669"/>
    <property type="project" value="InterPro"/>
</dbReference>
<name>A0A9N8HUW3_9STRA</name>
<dbReference type="InterPro" id="IPR002938">
    <property type="entry name" value="FAD-bd"/>
</dbReference>
<dbReference type="SUPFAM" id="SSF53383">
    <property type="entry name" value="PLP-dependent transferases"/>
    <property type="match status" value="1"/>
</dbReference>
<dbReference type="GO" id="GO:0006520">
    <property type="term" value="P:amino acid metabolic process"/>
    <property type="evidence" value="ECO:0007669"/>
    <property type="project" value="InterPro"/>
</dbReference>
<dbReference type="InterPro" id="IPR050596">
    <property type="entry name" value="AspAT/PAT-like"/>
</dbReference>
<feature type="domain" description="Aminotransferase class I/classII large" evidence="6">
    <location>
        <begin position="420"/>
        <end position="779"/>
    </location>
</feature>
<evidence type="ECO:0000256" key="5">
    <source>
        <dbReference type="ARBA" id="ARBA00022898"/>
    </source>
</evidence>
<keyword evidence="3 8" id="KW-0032">Aminotransferase</keyword>
<evidence type="ECO:0000256" key="4">
    <source>
        <dbReference type="ARBA" id="ARBA00022679"/>
    </source>
</evidence>
<dbReference type="SUPFAM" id="SSF51905">
    <property type="entry name" value="FAD/NAD(P)-binding domain"/>
    <property type="match status" value="1"/>
</dbReference>
<comment type="cofactor">
    <cofactor evidence="1">
        <name>pyridoxal 5'-phosphate</name>
        <dbReference type="ChEBI" id="CHEBI:597326"/>
    </cofactor>
</comment>
<dbReference type="Pfam" id="PF00155">
    <property type="entry name" value="Aminotran_1_2"/>
    <property type="match status" value="1"/>
</dbReference>
<dbReference type="InterPro" id="IPR015422">
    <property type="entry name" value="PyrdxlP-dep_Trfase_small"/>
</dbReference>
<comment type="caution">
    <text evidence="8">The sequence shown here is derived from an EMBL/GenBank/DDBJ whole genome shotgun (WGS) entry which is preliminary data.</text>
</comment>
<protein>
    <submittedName>
        <fullName evidence="8">Bifunctional aspartate aminotransferase and glutamate/aspartate-prephenate aminotransferase</fullName>
    </submittedName>
</protein>
<dbReference type="Gene3D" id="3.50.50.60">
    <property type="entry name" value="FAD/NAD(P)-binding domain"/>
    <property type="match status" value="1"/>
</dbReference>
<comment type="similarity">
    <text evidence="2">Belongs to the class-I pyridoxal-phosphate-dependent aminotransferase family.</text>
</comment>
<gene>
    <name evidence="8" type="ORF">SEMRO_1888_G303610.1</name>
</gene>
<dbReference type="AlphaFoldDB" id="A0A9N8HUW3"/>
<dbReference type="InterPro" id="IPR036188">
    <property type="entry name" value="FAD/NAD-bd_sf"/>
</dbReference>
<dbReference type="OrthoDB" id="7042322at2759"/>
<keyword evidence="5" id="KW-0663">Pyridoxal phosphate</keyword>
<dbReference type="InterPro" id="IPR015424">
    <property type="entry name" value="PyrdxlP-dep_Trfase"/>
</dbReference>
<sequence length="845" mass="92258">MIMQPNQILILGGGVAGLSSAIALGRRFPSAKLTIIDKALTSQRDPGFGMLLMINGVKALQDLGASEILQDFQPIKRSLIKAKNGEVVFDETFGEGQIYCCSREKLIAGLEAAFQRNVPTFEQLHKRCVAVDVSATGFVTKITMSDKTDLCVGPEDLIVAADGVHSVLCSTLNSGMDRPVSTVNELVSSIYAPELAEQIGNTFHKTVMCAEGLGFGLVAPTATHVIGFIQFDTSKHTIPKSTEERRALYNLAVSKIDACNPHKEFFAKYASIVDVVGASHIWKPINCELPSKLHVKNAVLVGDAAHPLLPFTSQGVAAALEDALALADALAPEATIESSLINFERVRRPIVNEYLQGGKRILKDFLQPDGSITLQPYCEGRRQEAKAPETTTLFTNDQVDFKQLSKKAYNYRWATLGEGIIPLTAADSDFPIAQPIREAMHEYIEDGYMNYGPATGLPELKEEIADKHDCDADQVFITNAAASSMFLVAQQLVKDPNDEVLLADPIDFLFQRAVEQAGGVVKRYAIHAPDKHNPNSHWSFDIQDLKRLITPKTRVLAICNPHNPIGRVWNRKELEALTDLAIEYNLKIWSDEVWSDIAYNGDFIPTASLGRDVAALTYTVLGFSKGYGLAGLRLGAIIAPQARDVEEISKRSLADDTGYGVSVLSQVAGLAALKQAGYWQRAFVNHVRGQCQRSVDRLNKMPAVHATMPQGTFVVFANVSSYLEKSGMNEEELVEYLKVETKVALVPGSPRFFGPSAAGHIRISVATSEAVLEEALNRLEKGLATLLLRCNHLPESKSTVAEEMVLPRKLLNTVILQNQQFRGAVKPPCARRAASLGCPASSHRS</sequence>
<evidence type="ECO:0000313" key="9">
    <source>
        <dbReference type="Proteomes" id="UP001153069"/>
    </source>
</evidence>
<dbReference type="InterPro" id="IPR004838">
    <property type="entry name" value="NHTrfase_class1_PyrdxlP-BS"/>
</dbReference>
<dbReference type="InterPro" id="IPR004839">
    <property type="entry name" value="Aminotransferase_I/II_large"/>
</dbReference>
<dbReference type="Gene3D" id="3.30.9.10">
    <property type="entry name" value="D-Amino Acid Oxidase, subunit A, domain 2"/>
    <property type="match status" value="1"/>
</dbReference>
<evidence type="ECO:0000256" key="1">
    <source>
        <dbReference type="ARBA" id="ARBA00001933"/>
    </source>
</evidence>
<evidence type="ECO:0000259" key="6">
    <source>
        <dbReference type="Pfam" id="PF00155"/>
    </source>
</evidence>
<dbReference type="Pfam" id="PF01494">
    <property type="entry name" value="FAD_binding_3"/>
    <property type="match status" value="1"/>
</dbReference>
<dbReference type="Proteomes" id="UP001153069">
    <property type="component" value="Unassembled WGS sequence"/>
</dbReference>
<evidence type="ECO:0000313" key="8">
    <source>
        <dbReference type="EMBL" id="CAB9526781.1"/>
    </source>
</evidence>
<dbReference type="InterPro" id="IPR015421">
    <property type="entry name" value="PyrdxlP-dep_Trfase_major"/>
</dbReference>
<evidence type="ECO:0000256" key="3">
    <source>
        <dbReference type="ARBA" id="ARBA00022576"/>
    </source>
</evidence>
<dbReference type="GO" id="GO:0030170">
    <property type="term" value="F:pyridoxal phosphate binding"/>
    <property type="evidence" value="ECO:0007669"/>
    <property type="project" value="InterPro"/>
</dbReference>